<proteinExistence type="predicted"/>
<feature type="region of interest" description="Disordered" evidence="1">
    <location>
        <begin position="77"/>
        <end position="98"/>
    </location>
</feature>
<keyword evidence="3" id="KW-1185">Reference proteome</keyword>
<reference evidence="2" key="1">
    <citation type="submission" date="2021-06" db="EMBL/GenBank/DDBJ databases">
        <authorList>
            <person name="Kallberg Y."/>
            <person name="Tangrot J."/>
            <person name="Rosling A."/>
        </authorList>
    </citation>
    <scope>NUCLEOTIDE SEQUENCE</scope>
    <source>
        <strain evidence="2">FL130A</strain>
    </source>
</reference>
<gene>
    <name evidence="2" type="ORF">ALEPTO_LOCUS5578</name>
</gene>
<organism evidence="2 3">
    <name type="scientific">Ambispora leptoticha</name>
    <dbReference type="NCBI Taxonomy" id="144679"/>
    <lineage>
        <taxon>Eukaryota</taxon>
        <taxon>Fungi</taxon>
        <taxon>Fungi incertae sedis</taxon>
        <taxon>Mucoromycota</taxon>
        <taxon>Glomeromycotina</taxon>
        <taxon>Glomeromycetes</taxon>
        <taxon>Archaeosporales</taxon>
        <taxon>Ambisporaceae</taxon>
        <taxon>Ambispora</taxon>
    </lineage>
</organism>
<name>A0A9N9FMI2_9GLOM</name>
<evidence type="ECO:0000313" key="3">
    <source>
        <dbReference type="Proteomes" id="UP000789508"/>
    </source>
</evidence>
<sequence>MSSTTTKYQTTPRVSNKRVQRVKMIANPTTDVKCSKVSSKKSCASCKESKNCVKLLNNDLERIEKLVEKLVNTPSIKNHNNNTVNNERRENNNNDDFNQGGKFEFKLSSNNLSFGKSNLCNIDWSKYSFEELQKIVMNATKPPSETFLFNKSPLSSHSQSDQSSDDDDDFYKEEMVFINDSKNKSFNINPIIKIENPIKDESKCNGNFLNDYLYGFSDFTEI</sequence>
<dbReference type="OrthoDB" id="10628812at2759"/>
<feature type="region of interest" description="Disordered" evidence="1">
    <location>
        <begin position="148"/>
        <end position="168"/>
    </location>
</feature>
<dbReference type="EMBL" id="CAJVPS010001604">
    <property type="protein sequence ID" value="CAG8544598.1"/>
    <property type="molecule type" value="Genomic_DNA"/>
</dbReference>
<dbReference type="AlphaFoldDB" id="A0A9N9FMI2"/>
<accession>A0A9N9FMI2</accession>
<dbReference type="Proteomes" id="UP000789508">
    <property type="component" value="Unassembled WGS sequence"/>
</dbReference>
<protein>
    <submittedName>
        <fullName evidence="2">5691_t:CDS:1</fullName>
    </submittedName>
</protein>
<evidence type="ECO:0000313" key="2">
    <source>
        <dbReference type="EMBL" id="CAG8544598.1"/>
    </source>
</evidence>
<comment type="caution">
    <text evidence="2">The sequence shown here is derived from an EMBL/GenBank/DDBJ whole genome shotgun (WGS) entry which is preliminary data.</text>
</comment>
<evidence type="ECO:0000256" key="1">
    <source>
        <dbReference type="SAM" id="MobiDB-lite"/>
    </source>
</evidence>